<keyword evidence="3" id="KW-1185">Reference proteome</keyword>
<dbReference type="AlphaFoldDB" id="A0A0R3TNT9"/>
<sequence>MHIFCVAIVPQSSILFALPISDTATTFLSVFSINQPTSILFLLLLLLLFLGNPDSTFSEEKVNLINAI</sequence>
<dbReference type="Proteomes" id="UP000278807">
    <property type="component" value="Unassembled WGS sequence"/>
</dbReference>
<gene>
    <name evidence="2" type="ORF">HNAJ_LOCUS9076</name>
</gene>
<evidence type="ECO:0000313" key="3">
    <source>
        <dbReference type="Proteomes" id="UP000278807"/>
    </source>
</evidence>
<keyword evidence="1" id="KW-0812">Transmembrane</keyword>
<organism evidence="4">
    <name type="scientific">Rodentolepis nana</name>
    <name type="common">Dwarf tapeworm</name>
    <name type="synonym">Hymenolepis nana</name>
    <dbReference type="NCBI Taxonomy" id="102285"/>
    <lineage>
        <taxon>Eukaryota</taxon>
        <taxon>Metazoa</taxon>
        <taxon>Spiralia</taxon>
        <taxon>Lophotrochozoa</taxon>
        <taxon>Platyhelminthes</taxon>
        <taxon>Cestoda</taxon>
        <taxon>Eucestoda</taxon>
        <taxon>Cyclophyllidea</taxon>
        <taxon>Hymenolepididae</taxon>
        <taxon>Rodentolepis</taxon>
    </lineage>
</organism>
<keyword evidence="1" id="KW-1133">Transmembrane helix</keyword>
<evidence type="ECO:0000313" key="2">
    <source>
        <dbReference type="EMBL" id="VDO05361.1"/>
    </source>
</evidence>
<accession>A0A0R3TNT9</accession>
<reference evidence="4" key="1">
    <citation type="submission" date="2017-02" db="UniProtKB">
        <authorList>
            <consortium name="WormBaseParasite"/>
        </authorList>
    </citation>
    <scope>IDENTIFICATION</scope>
</reference>
<feature type="transmembrane region" description="Helical" evidence="1">
    <location>
        <begin position="27"/>
        <end position="51"/>
    </location>
</feature>
<evidence type="ECO:0000313" key="4">
    <source>
        <dbReference type="WBParaSite" id="HNAJ_0000908001-mRNA-1"/>
    </source>
</evidence>
<proteinExistence type="predicted"/>
<keyword evidence="1" id="KW-0472">Membrane</keyword>
<protein>
    <submittedName>
        <fullName evidence="4">Ovule protein</fullName>
    </submittedName>
</protein>
<dbReference type="WBParaSite" id="HNAJ_0000908001-mRNA-1">
    <property type="protein sequence ID" value="HNAJ_0000908001-mRNA-1"/>
    <property type="gene ID" value="HNAJ_0000908001"/>
</dbReference>
<dbReference type="EMBL" id="UZAE01012485">
    <property type="protein sequence ID" value="VDO05361.1"/>
    <property type="molecule type" value="Genomic_DNA"/>
</dbReference>
<reference evidence="2 3" key="2">
    <citation type="submission" date="2018-11" db="EMBL/GenBank/DDBJ databases">
        <authorList>
            <consortium name="Pathogen Informatics"/>
        </authorList>
    </citation>
    <scope>NUCLEOTIDE SEQUENCE [LARGE SCALE GENOMIC DNA]</scope>
</reference>
<name>A0A0R3TNT9_RODNA</name>
<evidence type="ECO:0000256" key="1">
    <source>
        <dbReference type="SAM" id="Phobius"/>
    </source>
</evidence>